<evidence type="ECO:0000256" key="2">
    <source>
        <dbReference type="ARBA" id="ARBA00023043"/>
    </source>
</evidence>
<feature type="repeat" description="ANK" evidence="3">
    <location>
        <begin position="40"/>
        <end position="76"/>
    </location>
</feature>
<evidence type="ECO:0000256" key="1">
    <source>
        <dbReference type="ARBA" id="ARBA00022737"/>
    </source>
</evidence>
<evidence type="ECO:0000313" key="4">
    <source>
        <dbReference type="EMBL" id="ELU06570.1"/>
    </source>
</evidence>
<dbReference type="PRINTS" id="PR01415">
    <property type="entry name" value="ANKYRIN"/>
</dbReference>
<keyword evidence="2 3" id="KW-0040">ANK repeat</keyword>
<feature type="non-terminal residue" evidence="4">
    <location>
        <position position="1"/>
    </location>
</feature>
<reference evidence="6" key="1">
    <citation type="submission" date="2012-12" db="EMBL/GenBank/DDBJ databases">
        <authorList>
            <person name="Hellsten U."/>
            <person name="Grimwood J."/>
            <person name="Chapman J.A."/>
            <person name="Shapiro H."/>
            <person name="Aerts A."/>
            <person name="Otillar R.P."/>
            <person name="Terry A.Y."/>
            <person name="Boore J.L."/>
            <person name="Simakov O."/>
            <person name="Marletaz F."/>
            <person name="Cho S.-J."/>
            <person name="Edsinger-Gonzales E."/>
            <person name="Havlak P."/>
            <person name="Kuo D.-H."/>
            <person name="Larsson T."/>
            <person name="Lv J."/>
            <person name="Arendt D."/>
            <person name="Savage R."/>
            <person name="Osoegawa K."/>
            <person name="de Jong P."/>
            <person name="Lindberg D.R."/>
            <person name="Seaver E.C."/>
            <person name="Weisblat D.A."/>
            <person name="Putnam N.H."/>
            <person name="Grigoriev I.V."/>
            <person name="Rokhsar D.S."/>
        </authorList>
    </citation>
    <scope>NUCLEOTIDE SEQUENCE</scope>
    <source>
        <strain evidence="6">I ESC-2004</strain>
    </source>
</reference>
<dbReference type="PANTHER" id="PTHR24171">
    <property type="entry name" value="ANKYRIN REPEAT DOMAIN-CONTAINING PROTEIN 39-RELATED"/>
    <property type="match status" value="1"/>
</dbReference>
<evidence type="ECO:0000313" key="5">
    <source>
        <dbReference type="EnsemblMetazoa" id="CapteP87613"/>
    </source>
</evidence>
<dbReference type="PROSITE" id="PS50297">
    <property type="entry name" value="ANK_REP_REGION"/>
    <property type="match status" value="1"/>
</dbReference>
<evidence type="ECO:0000313" key="6">
    <source>
        <dbReference type="Proteomes" id="UP000014760"/>
    </source>
</evidence>
<gene>
    <name evidence="4" type="ORF">CAPTEDRAFT_87613</name>
</gene>
<proteinExistence type="predicted"/>
<dbReference type="EMBL" id="AMQN01007349">
    <property type="status" value="NOT_ANNOTATED_CDS"/>
    <property type="molecule type" value="Genomic_DNA"/>
</dbReference>
<dbReference type="STRING" id="283909.R7UK69"/>
<dbReference type="SMART" id="SM00248">
    <property type="entry name" value="ANK"/>
    <property type="match status" value="3"/>
</dbReference>
<dbReference type="Gene3D" id="1.25.40.20">
    <property type="entry name" value="Ankyrin repeat-containing domain"/>
    <property type="match status" value="2"/>
</dbReference>
<dbReference type="PANTHER" id="PTHR24171:SF9">
    <property type="entry name" value="ANKYRIN REPEAT DOMAIN-CONTAINING PROTEIN 39"/>
    <property type="match status" value="1"/>
</dbReference>
<reference evidence="4 6" key="2">
    <citation type="journal article" date="2013" name="Nature">
        <title>Insights into bilaterian evolution from three spiralian genomes.</title>
        <authorList>
            <person name="Simakov O."/>
            <person name="Marletaz F."/>
            <person name="Cho S.J."/>
            <person name="Edsinger-Gonzales E."/>
            <person name="Havlak P."/>
            <person name="Hellsten U."/>
            <person name="Kuo D.H."/>
            <person name="Larsson T."/>
            <person name="Lv J."/>
            <person name="Arendt D."/>
            <person name="Savage R."/>
            <person name="Osoegawa K."/>
            <person name="de Jong P."/>
            <person name="Grimwood J."/>
            <person name="Chapman J.A."/>
            <person name="Shapiro H."/>
            <person name="Aerts A."/>
            <person name="Otillar R.P."/>
            <person name="Terry A.Y."/>
            <person name="Boore J.L."/>
            <person name="Grigoriev I.V."/>
            <person name="Lindberg D.R."/>
            <person name="Seaver E.C."/>
            <person name="Weisblat D.A."/>
            <person name="Putnam N.H."/>
            <person name="Rokhsar D.S."/>
        </authorList>
    </citation>
    <scope>NUCLEOTIDE SEQUENCE</scope>
    <source>
        <strain evidence="4 6">I ESC-2004</strain>
    </source>
</reference>
<accession>R7UK69</accession>
<feature type="non-terminal residue" evidence="4">
    <location>
        <position position="115"/>
    </location>
</feature>
<name>R7UK69_CAPTE</name>
<dbReference type="Proteomes" id="UP000014760">
    <property type="component" value="Unassembled WGS sequence"/>
</dbReference>
<feature type="repeat" description="ANK" evidence="3">
    <location>
        <begin position="7"/>
        <end position="39"/>
    </location>
</feature>
<feature type="repeat" description="ANK" evidence="3">
    <location>
        <begin position="77"/>
        <end position="109"/>
    </location>
</feature>
<protein>
    <submittedName>
        <fullName evidence="4 5">Uncharacterized protein</fullName>
    </submittedName>
</protein>
<dbReference type="OrthoDB" id="194358at2759"/>
<evidence type="ECO:0000256" key="3">
    <source>
        <dbReference type="PROSITE-ProRule" id="PRU00023"/>
    </source>
</evidence>
<dbReference type="EMBL" id="KB300512">
    <property type="protein sequence ID" value="ELU06570.1"/>
    <property type="molecule type" value="Genomic_DNA"/>
</dbReference>
<keyword evidence="1" id="KW-0677">Repeat</keyword>
<dbReference type="InterPro" id="IPR036770">
    <property type="entry name" value="Ankyrin_rpt-contain_sf"/>
</dbReference>
<reference evidence="5" key="3">
    <citation type="submission" date="2015-06" db="UniProtKB">
        <authorList>
            <consortium name="EnsemblMetazoa"/>
        </authorList>
    </citation>
    <scope>IDENTIFICATION</scope>
</reference>
<dbReference type="SUPFAM" id="SSF48403">
    <property type="entry name" value="Ankyrin repeat"/>
    <property type="match status" value="1"/>
</dbReference>
<keyword evidence="6" id="KW-1185">Reference proteome</keyword>
<organism evidence="4">
    <name type="scientific">Capitella teleta</name>
    <name type="common">Polychaete worm</name>
    <dbReference type="NCBI Taxonomy" id="283909"/>
    <lineage>
        <taxon>Eukaryota</taxon>
        <taxon>Metazoa</taxon>
        <taxon>Spiralia</taxon>
        <taxon>Lophotrochozoa</taxon>
        <taxon>Annelida</taxon>
        <taxon>Polychaeta</taxon>
        <taxon>Sedentaria</taxon>
        <taxon>Scolecida</taxon>
        <taxon>Capitellidae</taxon>
        <taxon>Capitella</taxon>
    </lineage>
</organism>
<dbReference type="PROSITE" id="PS50088">
    <property type="entry name" value="ANK_REPEAT"/>
    <property type="match status" value="3"/>
</dbReference>
<sequence>VNIADEDGNTPLHWASSHGYVYSTEKLLRNGADPNKKNNVGSTALLKVASTNDQYVVEEIMDLLIEYGADINIVDLSGDTPLNHASVGGVVCAARKLLRNKADPNQKNNKGVTAL</sequence>
<dbReference type="HOGENOM" id="CLU_000134_18_9_1"/>
<dbReference type="Pfam" id="PF12796">
    <property type="entry name" value="Ank_2"/>
    <property type="match status" value="1"/>
</dbReference>
<dbReference type="InterPro" id="IPR002110">
    <property type="entry name" value="Ankyrin_rpt"/>
</dbReference>
<dbReference type="AlphaFoldDB" id="R7UK69"/>
<dbReference type="EnsemblMetazoa" id="CapteT87613">
    <property type="protein sequence ID" value="CapteP87613"/>
    <property type="gene ID" value="CapteG87613"/>
</dbReference>